<dbReference type="InterPro" id="IPR016166">
    <property type="entry name" value="FAD-bd_PCMH"/>
</dbReference>
<dbReference type="PANTHER" id="PTHR13878:SF163">
    <property type="entry name" value="CYTOKININ DEHYDROGENASE"/>
    <property type="match status" value="1"/>
</dbReference>
<keyword evidence="8" id="KW-0732">Signal</keyword>
<protein>
    <recommendedName>
        <fullName evidence="3">cytokinin dehydrogenase</fullName>
        <ecNumber evidence="3">1.5.99.12</ecNumber>
    </recommendedName>
</protein>
<name>A2Q544_MEDTR</name>
<dbReference type="InterPro" id="IPR016167">
    <property type="entry name" value="FAD-bd_PCMH_sub1"/>
</dbReference>
<dbReference type="Pfam" id="PF09265">
    <property type="entry name" value="Cytokin-bind"/>
    <property type="match status" value="1"/>
</dbReference>
<sequence length="535" mass="60269">MNAMISTLVGLLWLSIIVFITHGKPLNLREIPIPKDLALKLSRNPQILSQASTDYGHIIHENPFAVLEPTSISDIANLINYSNSLPHSFTISPRGQAHSVLGQAMTQNGIVVNMTQLNWYRNGSGIVVSDCDVKNPLGCYVDVGGEQLWIDVLNATLKHGLTPLSWTDYLYLSVGGTLSNAGIGGQTFRFGPQISNVLELDVITGQGNIVTCSQEKNSEVFYAVLGGLGQFGVITRARILLGPAPTRASIIISFSFTHMYVKWLRLIYNDFSAFSTDQEHLISFDRRNDSNGADYVEGMLLLNKPPLILSFYPPSDHPRITSLVTQYGITYVLELVKYYDTNSQANITEEVDNLVKGLKFVPTFMFQKDVTYEEFLDRVHSEELILRSKGLWDVPHPWLNMFIPKSRISDFNEGVFKGIILKQNISAGIVLVYPMNRNKWDDRMSAITPDEDVFYTLALLHAAKEMDEVKTFQAQNHQILQFCNDAGIKVKEYLSGNKTHQEWVEHFGAKWQQFEERKAKFDPKRILSPGQGIFQ</sequence>
<dbReference type="Gene3D" id="3.30.465.10">
    <property type="match status" value="1"/>
</dbReference>
<evidence type="ECO:0000256" key="5">
    <source>
        <dbReference type="ARBA" id="ARBA00022827"/>
    </source>
</evidence>
<dbReference type="InterPro" id="IPR015345">
    <property type="entry name" value="Cytokinin_DH_FAD/cytokin-bd"/>
</dbReference>
<dbReference type="InterPro" id="IPR050432">
    <property type="entry name" value="FAD-linked_Oxidoreductases_BP"/>
</dbReference>
<dbReference type="InterPro" id="IPR016169">
    <property type="entry name" value="FAD-bd_PCMH_sub2"/>
</dbReference>
<comment type="cofactor">
    <cofactor evidence="1">
        <name>FAD</name>
        <dbReference type="ChEBI" id="CHEBI:57692"/>
    </cofactor>
</comment>
<comment type="similarity">
    <text evidence="2">Belongs to the oxygen-dependent FAD-linked oxidoreductase family.</text>
</comment>
<dbReference type="InterPro" id="IPR006094">
    <property type="entry name" value="Oxid_FAD_bind_N"/>
</dbReference>
<dbReference type="InterPro" id="IPR036318">
    <property type="entry name" value="FAD-bd_PCMH-like_sf"/>
</dbReference>
<gene>
    <name evidence="10" type="ORF">MtrDRAFT_AC160012g3v2</name>
</gene>
<dbReference type="SUPFAM" id="SSF55103">
    <property type="entry name" value="FAD-linked oxidases, C-terminal domain"/>
    <property type="match status" value="1"/>
</dbReference>
<dbReference type="GO" id="GO:0009690">
    <property type="term" value="P:cytokinin metabolic process"/>
    <property type="evidence" value="ECO:0007669"/>
    <property type="project" value="InterPro"/>
</dbReference>
<dbReference type="Gene3D" id="3.40.462.10">
    <property type="entry name" value="FAD-linked oxidases, C-terminal domain"/>
    <property type="match status" value="1"/>
</dbReference>
<reference evidence="10" key="1">
    <citation type="submission" date="2005-04" db="EMBL/GenBank/DDBJ databases">
        <authorList>
            <person name="Town C.D."/>
        </authorList>
    </citation>
    <scope>NUCLEOTIDE SEQUENCE</scope>
</reference>
<organism evidence="10">
    <name type="scientific">Medicago truncatula</name>
    <name type="common">Barrel medic</name>
    <name type="synonym">Medicago tribuloides</name>
    <dbReference type="NCBI Taxonomy" id="3880"/>
    <lineage>
        <taxon>Eukaryota</taxon>
        <taxon>Viridiplantae</taxon>
        <taxon>Streptophyta</taxon>
        <taxon>Embryophyta</taxon>
        <taxon>Tracheophyta</taxon>
        <taxon>Spermatophyta</taxon>
        <taxon>Magnoliopsida</taxon>
        <taxon>eudicotyledons</taxon>
        <taxon>Gunneridae</taxon>
        <taxon>Pentapetalae</taxon>
        <taxon>rosids</taxon>
        <taxon>fabids</taxon>
        <taxon>Fabales</taxon>
        <taxon>Fabaceae</taxon>
        <taxon>Papilionoideae</taxon>
        <taxon>50 kb inversion clade</taxon>
        <taxon>NPAAA clade</taxon>
        <taxon>Hologalegina</taxon>
        <taxon>IRL clade</taxon>
        <taxon>Trifolieae</taxon>
        <taxon>Medicago</taxon>
    </lineage>
</organism>
<feature type="signal peptide" evidence="8">
    <location>
        <begin position="1"/>
        <end position="23"/>
    </location>
</feature>
<dbReference type="EMBL" id="AC160012">
    <property type="protein sequence ID" value="ABN08744.1"/>
    <property type="molecule type" value="Genomic_DNA"/>
</dbReference>
<evidence type="ECO:0000256" key="1">
    <source>
        <dbReference type="ARBA" id="ARBA00001974"/>
    </source>
</evidence>
<evidence type="ECO:0000256" key="6">
    <source>
        <dbReference type="ARBA" id="ARBA00023002"/>
    </source>
</evidence>
<evidence type="ECO:0000256" key="4">
    <source>
        <dbReference type="ARBA" id="ARBA00022630"/>
    </source>
</evidence>
<dbReference type="InterPro" id="IPR016170">
    <property type="entry name" value="Cytok_DH_C_sf"/>
</dbReference>
<dbReference type="PROSITE" id="PS51387">
    <property type="entry name" value="FAD_PCMH"/>
    <property type="match status" value="1"/>
</dbReference>
<accession>A2Q544</accession>
<evidence type="ECO:0000259" key="9">
    <source>
        <dbReference type="PROSITE" id="PS51387"/>
    </source>
</evidence>
<dbReference type="InterPro" id="IPR016164">
    <property type="entry name" value="FAD-linked_Oxase-like_C"/>
</dbReference>
<feature type="chain" id="PRO_5002643980" description="cytokinin dehydrogenase" evidence="8">
    <location>
        <begin position="24"/>
        <end position="535"/>
    </location>
</feature>
<dbReference type="SUPFAM" id="SSF56176">
    <property type="entry name" value="FAD-binding/transporter-associated domain-like"/>
    <property type="match status" value="1"/>
</dbReference>
<feature type="domain" description="FAD-binding PCMH-type" evidence="9">
    <location>
        <begin position="59"/>
        <end position="244"/>
    </location>
</feature>
<dbReference type="GO" id="GO:0071949">
    <property type="term" value="F:FAD binding"/>
    <property type="evidence" value="ECO:0007669"/>
    <property type="project" value="InterPro"/>
</dbReference>
<evidence type="ECO:0000313" key="10">
    <source>
        <dbReference type="EMBL" id="ABN08744.1"/>
    </source>
</evidence>
<evidence type="ECO:0000256" key="3">
    <source>
        <dbReference type="ARBA" id="ARBA00011928"/>
    </source>
</evidence>
<keyword evidence="4" id="KW-0285">Flavoprotein</keyword>
<reference evidence="10" key="2">
    <citation type="submission" date="2007-03" db="EMBL/GenBank/DDBJ databases">
        <authorList>
            <consortium name="The International Medicago Genome Annotation Group"/>
        </authorList>
    </citation>
    <scope>NUCLEOTIDE SEQUENCE</scope>
</reference>
<keyword evidence="6" id="KW-0560">Oxidoreductase</keyword>
<comment type="catalytic activity">
    <reaction evidence="7">
        <text>N(6)-dimethylallyladenine + A + H2O = 3-methyl-2-butenal + adenine + AH2</text>
        <dbReference type="Rhea" id="RHEA:13625"/>
        <dbReference type="ChEBI" id="CHEBI:13193"/>
        <dbReference type="ChEBI" id="CHEBI:15377"/>
        <dbReference type="ChEBI" id="CHEBI:15825"/>
        <dbReference type="ChEBI" id="CHEBI:16708"/>
        <dbReference type="ChEBI" id="CHEBI:17499"/>
        <dbReference type="ChEBI" id="CHEBI:17660"/>
        <dbReference type="EC" id="1.5.99.12"/>
    </reaction>
</comment>
<dbReference type="EC" id="1.5.99.12" evidence="3"/>
<evidence type="ECO:0000256" key="7">
    <source>
        <dbReference type="ARBA" id="ARBA00048224"/>
    </source>
</evidence>
<proteinExistence type="inferred from homology"/>
<dbReference type="AlphaFoldDB" id="A2Q544"/>
<evidence type="ECO:0000256" key="2">
    <source>
        <dbReference type="ARBA" id="ARBA00005466"/>
    </source>
</evidence>
<dbReference type="GO" id="GO:0019139">
    <property type="term" value="F:cytokinin dehydrogenase activity"/>
    <property type="evidence" value="ECO:0007669"/>
    <property type="project" value="UniProtKB-EC"/>
</dbReference>
<keyword evidence="5" id="KW-0274">FAD</keyword>
<dbReference type="Gene3D" id="3.30.43.10">
    <property type="entry name" value="Uridine Diphospho-n-acetylenolpyruvylglucosamine Reductase, domain 2"/>
    <property type="match status" value="1"/>
</dbReference>
<dbReference type="Pfam" id="PF01565">
    <property type="entry name" value="FAD_binding_4"/>
    <property type="match status" value="1"/>
</dbReference>
<evidence type="ECO:0000256" key="8">
    <source>
        <dbReference type="SAM" id="SignalP"/>
    </source>
</evidence>
<dbReference type="PANTHER" id="PTHR13878">
    <property type="entry name" value="GULONOLACTONE OXIDASE"/>
    <property type="match status" value="1"/>
</dbReference>